<keyword evidence="3" id="KW-0677">Repeat</keyword>
<dbReference type="Proteomes" id="UP000009328">
    <property type="component" value="Unassembled WGS sequence"/>
</dbReference>
<keyword evidence="7" id="KW-1185">Reference proteome</keyword>
<evidence type="ECO:0000256" key="1">
    <source>
        <dbReference type="ARBA" id="ARBA00006917"/>
    </source>
</evidence>
<dbReference type="PANTHER" id="PTHR19862">
    <property type="entry name" value="WD REPEAT-CONTAINING PROTEIN 48"/>
    <property type="match status" value="1"/>
</dbReference>
<dbReference type="SMART" id="SM00320">
    <property type="entry name" value="WD40"/>
    <property type="match status" value="5"/>
</dbReference>
<dbReference type="Pfam" id="PF11816">
    <property type="entry name" value="DUF3337"/>
    <property type="match status" value="1"/>
</dbReference>
<dbReference type="PROSITE" id="PS00678">
    <property type="entry name" value="WD_REPEATS_1"/>
    <property type="match status" value="2"/>
</dbReference>
<dbReference type="PANTHER" id="PTHR19862:SF14">
    <property type="entry name" value="WD REPEAT-CONTAINING PROTEIN 48"/>
    <property type="match status" value="1"/>
</dbReference>
<feature type="region of interest" description="Disordered" evidence="5">
    <location>
        <begin position="482"/>
        <end position="621"/>
    </location>
</feature>
<feature type="repeat" description="WD" evidence="4">
    <location>
        <begin position="185"/>
        <end position="224"/>
    </location>
</feature>
<feature type="repeat" description="WD" evidence="4">
    <location>
        <begin position="98"/>
        <end position="138"/>
    </location>
</feature>
<evidence type="ECO:0000256" key="5">
    <source>
        <dbReference type="SAM" id="MobiDB-lite"/>
    </source>
</evidence>
<dbReference type="InterPro" id="IPR019775">
    <property type="entry name" value="WD40_repeat_CS"/>
</dbReference>
<comment type="caution">
    <text evidence="6">The sequence shown here is derived from an EMBL/GenBank/DDBJ whole genome shotgun (WGS) entry which is preliminary data.</text>
</comment>
<keyword evidence="2 4" id="KW-0853">WD repeat</keyword>
<dbReference type="Pfam" id="PF00400">
    <property type="entry name" value="WD40"/>
    <property type="match status" value="3"/>
</dbReference>
<dbReference type="InParanoid" id="K0KKQ6"/>
<feature type="compositionally biased region" description="Basic residues" evidence="5">
    <location>
        <begin position="525"/>
        <end position="535"/>
    </location>
</feature>
<evidence type="ECO:0000313" key="6">
    <source>
        <dbReference type="EMBL" id="CCH42737.1"/>
    </source>
</evidence>
<protein>
    <submittedName>
        <fullName evidence="6">WD repeat-containing protein</fullName>
    </submittedName>
</protein>
<dbReference type="HOGENOM" id="CLU_007460_0_0_1"/>
<dbReference type="InterPro" id="IPR036322">
    <property type="entry name" value="WD40_repeat_dom_sf"/>
</dbReference>
<feature type="compositionally biased region" description="Polar residues" evidence="5">
    <location>
        <begin position="499"/>
        <end position="509"/>
    </location>
</feature>
<feature type="compositionally biased region" description="Low complexity" evidence="5">
    <location>
        <begin position="484"/>
        <end position="496"/>
    </location>
</feature>
<feature type="compositionally biased region" description="Low complexity" evidence="5">
    <location>
        <begin position="559"/>
        <end position="594"/>
    </location>
</feature>
<dbReference type="SUPFAM" id="SSF50978">
    <property type="entry name" value="WD40 repeat-like"/>
    <property type="match status" value="1"/>
</dbReference>
<dbReference type="FunCoup" id="K0KKQ6">
    <property type="interactions" value="90"/>
</dbReference>
<dbReference type="GO" id="GO:0043130">
    <property type="term" value="F:ubiquitin binding"/>
    <property type="evidence" value="ECO:0007669"/>
    <property type="project" value="TreeGrafter"/>
</dbReference>
<evidence type="ECO:0000256" key="2">
    <source>
        <dbReference type="ARBA" id="ARBA00022574"/>
    </source>
</evidence>
<dbReference type="PRINTS" id="PR00320">
    <property type="entry name" value="GPROTEINBRPT"/>
</dbReference>
<reference evidence="6 7" key="1">
    <citation type="journal article" date="2012" name="Eukaryot. Cell">
        <title>Draft genome sequence of Wickerhamomyces ciferrii NRRL Y-1031 F-60-10.</title>
        <authorList>
            <person name="Schneider J."/>
            <person name="Andrea H."/>
            <person name="Blom J."/>
            <person name="Jaenicke S."/>
            <person name="Ruckert C."/>
            <person name="Schorsch C."/>
            <person name="Szczepanowski R."/>
            <person name="Farwick M."/>
            <person name="Goesmann A."/>
            <person name="Puhler A."/>
            <person name="Schaffer S."/>
            <person name="Tauch A."/>
            <person name="Kohler T."/>
            <person name="Brinkrolf K."/>
        </authorList>
    </citation>
    <scope>NUCLEOTIDE SEQUENCE [LARGE SCALE GENOMIC DNA]</scope>
    <source>
        <strain evidence="7">ATCC 14091 / BCRC 22168 / CBS 111 / JCM 3599 / NBRC 0793 / NRRL Y-1031 F-60-10</strain>
    </source>
</reference>
<sequence>MSRLHSKSLSYVLGVNENDKSHVLPINTIRSNETHLFTGGRDGVVASYDNHTNNISHGQIHTDWVNDIQLFNENSLVSCSSDLSVKLWNYELNKFELIGHHHDYVKSLAISNSGSIITGGLDRFINIWDVTQKTKIGAFENKLDNDKGSIYSISSNKQTGLVAFGDNDSNIQLFDPNTFKPIVALNGHTDTIKSLIVGENYLLSGSSDKKVNLWDLRTNHILKSFNFENSIWSLYSDDLEFNEFYTGDSQGRLYHTNQDLTRVIGSGSRGVLSINKFQDEIWSSSMENSNLTNWTTPIKTIEGDYGMIKARLLNNRRYVVTLSTSEEVKLWDIVKGIELRNFGNNVGFEDVIDKYQTEEILPTWCRVSIKAGRLFISLSESSYLNTELYGDDFEEYGLKLDPETRFSIGKIVIQSIFQKFIQYQLKKDNDLREQRIKDIKGVSKLHILSKLSSHDSTPIQSLPQSAAQTPIDEHKTFFSDKLSDTLSSLPPSSAPAVLTQESEPINISTKQKKDENGTSTPSSFRKLRLFGKKSKTQVPISEEQLNNESDLQPPPPQTAPNLSNNINNNDTTTTEPKESQLTQQLQSLQLNQTNGTDNQSNKSQPNSEPGSKDPSRKSSNVEIEDTFQSVLNEIKSIYDSLHHVHQLHNTQLTPLPHADAPIIELPNDLIIIINERIGGSSNEIDLYSEFLDDLKFPILEQFLPKWIGNLLLKNKYNIKEFPKVGFTISRHPNITNVPNITNGNCRLNAYNMLRVRRILTYITDRMESKTSEMQHHVKAEEWLEVLCNDEVLPETMTLATLKATRWKTSGDIQITYRRKNESSK</sequence>
<dbReference type="STRING" id="1206466.K0KKQ6"/>
<gene>
    <name evidence="6" type="ORF">BN7_2281</name>
</gene>
<dbReference type="PROSITE" id="PS50082">
    <property type="entry name" value="WD_REPEATS_2"/>
    <property type="match status" value="2"/>
</dbReference>
<dbReference type="CDD" id="cd17041">
    <property type="entry name" value="Ubl_WDR48"/>
    <property type="match status" value="1"/>
</dbReference>
<dbReference type="InterPro" id="IPR020472">
    <property type="entry name" value="WD40_PAC1"/>
</dbReference>
<dbReference type="InterPro" id="IPR015943">
    <property type="entry name" value="WD40/YVTN_repeat-like_dom_sf"/>
</dbReference>
<feature type="compositionally biased region" description="Polar residues" evidence="5">
    <location>
        <begin position="595"/>
        <end position="609"/>
    </location>
</feature>
<dbReference type="PROSITE" id="PS50294">
    <property type="entry name" value="WD_REPEATS_REGION"/>
    <property type="match status" value="1"/>
</dbReference>
<dbReference type="EMBL" id="CAIF01000051">
    <property type="protein sequence ID" value="CCH42737.1"/>
    <property type="molecule type" value="Genomic_DNA"/>
</dbReference>
<comment type="similarity">
    <text evidence="1">Belongs to the WD repeat WDR48 family.</text>
</comment>
<dbReference type="eggNOG" id="KOG0308">
    <property type="taxonomic scope" value="Eukaryota"/>
</dbReference>
<feature type="compositionally biased region" description="Polar residues" evidence="5">
    <location>
        <begin position="536"/>
        <end position="550"/>
    </location>
</feature>
<dbReference type="InterPro" id="IPR051246">
    <property type="entry name" value="WDR48"/>
</dbReference>
<evidence type="ECO:0000313" key="7">
    <source>
        <dbReference type="Proteomes" id="UP000009328"/>
    </source>
</evidence>
<dbReference type="GO" id="GO:0000724">
    <property type="term" value="P:double-strand break repair via homologous recombination"/>
    <property type="evidence" value="ECO:0007669"/>
    <property type="project" value="TreeGrafter"/>
</dbReference>
<dbReference type="Gene3D" id="2.130.10.10">
    <property type="entry name" value="YVTN repeat-like/Quinoprotein amine dehydrogenase"/>
    <property type="match status" value="2"/>
</dbReference>
<evidence type="ECO:0000256" key="3">
    <source>
        <dbReference type="ARBA" id="ARBA00022737"/>
    </source>
</evidence>
<organism evidence="6 7">
    <name type="scientific">Wickerhamomyces ciferrii (strain ATCC 14091 / BCRC 22168 / CBS 111 / JCM 3599 / NBRC 0793 / NRRL Y-1031 F-60-10)</name>
    <name type="common">Yeast</name>
    <name type="synonym">Pichia ciferrii</name>
    <dbReference type="NCBI Taxonomy" id="1206466"/>
    <lineage>
        <taxon>Eukaryota</taxon>
        <taxon>Fungi</taxon>
        <taxon>Dikarya</taxon>
        <taxon>Ascomycota</taxon>
        <taxon>Saccharomycotina</taxon>
        <taxon>Saccharomycetes</taxon>
        <taxon>Phaffomycetales</taxon>
        <taxon>Wickerhamomycetaceae</taxon>
        <taxon>Wickerhamomyces</taxon>
    </lineage>
</organism>
<proteinExistence type="inferred from homology"/>
<evidence type="ECO:0000256" key="4">
    <source>
        <dbReference type="PROSITE-ProRule" id="PRU00221"/>
    </source>
</evidence>
<name>K0KKQ6_WICCF</name>
<dbReference type="InterPro" id="IPR021772">
    <property type="entry name" value="WDR48/Bun107"/>
</dbReference>
<dbReference type="InterPro" id="IPR001680">
    <property type="entry name" value="WD40_rpt"/>
</dbReference>
<accession>K0KKQ6</accession>
<dbReference type="AlphaFoldDB" id="K0KKQ6"/>